<dbReference type="Pfam" id="PF18818">
    <property type="entry name" value="MPTase-PolyVal"/>
    <property type="match status" value="1"/>
</dbReference>
<proteinExistence type="predicted"/>
<name>D8PEA0_9BACT</name>
<protein>
    <recommendedName>
        <fullName evidence="1">Polyvalent protein metallopeptidase domain-containing protein</fullName>
    </recommendedName>
</protein>
<dbReference type="KEGG" id="nde:NIDE1830"/>
<dbReference type="HOGENOM" id="CLU_162641_0_0_0"/>
<organism evidence="2 3">
    <name type="scientific">Nitrospira defluvii</name>
    <dbReference type="NCBI Taxonomy" id="330214"/>
    <lineage>
        <taxon>Bacteria</taxon>
        <taxon>Pseudomonadati</taxon>
        <taxon>Nitrospirota</taxon>
        <taxon>Nitrospiria</taxon>
        <taxon>Nitrospirales</taxon>
        <taxon>Nitrospiraceae</taxon>
        <taxon>Nitrospira</taxon>
    </lineage>
</organism>
<accession>D8PEA0</accession>
<dbReference type="AlphaFoldDB" id="D8PEA0"/>
<dbReference type="EMBL" id="FP929003">
    <property type="protein sequence ID" value="CBK41559.1"/>
    <property type="molecule type" value="Genomic_DNA"/>
</dbReference>
<sequence>MPIFEAFQTAESYYATLAHESTHWTRHPSCLNRDFGRKQWGDEGYAEEELVAELGAAFLCADLELTLQPREDHASYIAHWLKVLQNDKRAIFCAAAHAQRAADFLHKLQPSSQEAA</sequence>
<dbReference type="Proteomes" id="UP000001660">
    <property type="component" value="Chromosome"/>
</dbReference>
<dbReference type="STRING" id="330214.NIDE1830"/>
<feature type="domain" description="Polyvalent protein metallopeptidase" evidence="1">
    <location>
        <begin position="1"/>
        <end position="97"/>
    </location>
</feature>
<dbReference type="InterPro" id="IPR041459">
    <property type="entry name" value="MPTase-PolyVal"/>
</dbReference>
<evidence type="ECO:0000313" key="2">
    <source>
        <dbReference type="EMBL" id="CBK41559.1"/>
    </source>
</evidence>
<dbReference type="eggNOG" id="COG4227">
    <property type="taxonomic scope" value="Bacteria"/>
</dbReference>
<keyword evidence="3" id="KW-1185">Reference proteome</keyword>
<evidence type="ECO:0000313" key="3">
    <source>
        <dbReference type="Proteomes" id="UP000001660"/>
    </source>
</evidence>
<reference evidence="2 3" key="1">
    <citation type="journal article" date="2010" name="Proc. Natl. Acad. Sci. U.S.A.">
        <title>A Nitrospira metagenome illuminates the physiology and evolution of globally important nitrite-oxidizing bacteria.</title>
        <authorList>
            <person name="Lucker S."/>
            <person name="Wagner M."/>
            <person name="Maixner F."/>
            <person name="Pelletier E."/>
            <person name="Koch H."/>
            <person name="Vacherie B."/>
            <person name="Rattei T."/>
            <person name="Sinninghe Damste J."/>
            <person name="Spieck E."/>
            <person name="Le Paslier D."/>
            <person name="Daims H."/>
        </authorList>
    </citation>
    <scope>NUCLEOTIDE SEQUENCE [LARGE SCALE GENOMIC DNA]</scope>
</reference>
<evidence type="ECO:0000259" key="1">
    <source>
        <dbReference type="Pfam" id="PF18818"/>
    </source>
</evidence>
<gene>
    <name evidence="2" type="ORF">NIDE1830</name>
</gene>